<dbReference type="SUPFAM" id="SSF51011">
    <property type="entry name" value="Glycosyl hydrolase domain"/>
    <property type="match status" value="1"/>
</dbReference>
<dbReference type="InterPro" id="IPR000111">
    <property type="entry name" value="Glyco_hydro_27/36_CS"/>
</dbReference>
<dbReference type="EC" id="3.2.1.22" evidence="3 7"/>
<organism evidence="9 10">
    <name type="scientific">Durusdinium trenchii</name>
    <dbReference type="NCBI Taxonomy" id="1381693"/>
    <lineage>
        <taxon>Eukaryota</taxon>
        <taxon>Sar</taxon>
        <taxon>Alveolata</taxon>
        <taxon>Dinophyceae</taxon>
        <taxon>Suessiales</taxon>
        <taxon>Symbiodiniaceae</taxon>
        <taxon>Durusdinium</taxon>
    </lineage>
</organism>
<evidence type="ECO:0000259" key="8">
    <source>
        <dbReference type="Pfam" id="PF17801"/>
    </source>
</evidence>
<dbReference type="Gene3D" id="2.60.40.1180">
    <property type="entry name" value="Golgi alpha-mannosidase II"/>
    <property type="match status" value="1"/>
</dbReference>
<dbReference type="InterPro" id="IPR013780">
    <property type="entry name" value="Glyco_hydro_b"/>
</dbReference>
<evidence type="ECO:0000256" key="1">
    <source>
        <dbReference type="ARBA" id="ARBA00001255"/>
    </source>
</evidence>
<sequence>MGVSTWVGVASVALVWGYDNGAKNSRRPPLGWSSWVALGPQWQTSHAEAPVFDFCDETSAKLSVDAFHSVGLYDAGYRHFHLDDCWADKERNESGFLQAERDHFPNGMKPIVDYAHSKGLTFGLYTCAGNYTCVGGRPGSRGHFQEDAAVFAEWGVDVVKMDWCHTEGMDPKETYTEFSKAGAPYAWNDMDMLESGNYRQAAHANGRTGNMTATEYQTEFSMWAILASPLIVTTPLLNCSKTDQIAGNFTPGTCAASLTPLQRRILLNTEVIAINQDDTPAGRLLQDGDWSIYGRNLSDGSVAVAFYNPSEEIAQVSLDLSLLGWQTGTVAAARDLWARADFPASKDRFPASGTLQVEPHATLLCRIKKQEVQEAFV</sequence>
<accession>A0ABP0ITX6</accession>
<evidence type="ECO:0000256" key="5">
    <source>
        <dbReference type="ARBA" id="ARBA00022801"/>
    </source>
</evidence>
<comment type="similarity">
    <text evidence="2 7">Belongs to the glycosyl hydrolase 27 family.</text>
</comment>
<keyword evidence="10" id="KW-1185">Reference proteome</keyword>
<comment type="caution">
    <text evidence="9">The sequence shown here is derived from an EMBL/GenBank/DDBJ whole genome shotgun (WGS) entry which is preliminary data.</text>
</comment>
<evidence type="ECO:0000313" key="10">
    <source>
        <dbReference type="Proteomes" id="UP001642464"/>
    </source>
</evidence>
<evidence type="ECO:0000256" key="7">
    <source>
        <dbReference type="RuleBase" id="RU361168"/>
    </source>
</evidence>
<dbReference type="InterPro" id="IPR041233">
    <property type="entry name" value="Melibiase_C"/>
</dbReference>
<keyword evidence="6 7" id="KW-0326">Glycosidase</keyword>
<comment type="catalytic activity">
    <reaction evidence="1 7">
        <text>Hydrolysis of terminal, non-reducing alpha-D-galactose residues in alpha-D-galactosides, including galactose oligosaccharides, galactomannans and galactolipids.</text>
        <dbReference type="EC" id="3.2.1.22"/>
    </reaction>
</comment>
<dbReference type="InterPro" id="IPR002241">
    <property type="entry name" value="Glyco_hydro_27"/>
</dbReference>
<feature type="domain" description="Alpha galactosidase C-terminal" evidence="8">
    <location>
        <begin position="287"/>
        <end position="367"/>
    </location>
</feature>
<keyword evidence="7" id="KW-1015">Disulfide bond</keyword>
<dbReference type="InterPro" id="IPR013785">
    <property type="entry name" value="Aldolase_TIM"/>
</dbReference>
<dbReference type="InterPro" id="IPR017853">
    <property type="entry name" value="GH"/>
</dbReference>
<dbReference type="EMBL" id="CAXAMM010004969">
    <property type="protein sequence ID" value="CAK9005539.1"/>
    <property type="molecule type" value="Genomic_DNA"/>
</dbReference>
<proteinExistence type="inferred from homology"/>
<dbReference type="CDD" id="cd14792">
    <property type="entry name" value="GH27"/>
    <property type="match status" value="1"/>
</dbReference>
<evidence type="ECO:0000256" key="4">
    <source>
        <dbReference type="ARBA" id="ARBA00022729"/>
    </source>
</evidence>
<evidence type="ECO:0000256" key="2">
    <source>
        <dbReference type="ARBA" id="ARBA00009743"/>
    </source>
</evidence>
<evidence type="ECO:0000256" key="6">
    <source>
        <dbReference type="ARBA" id="ARBA00023295"/>
    </source>
</evidence>
<dbReference type="PANTHER" id="PTHR11452:SF75">
    <property type="entry name" value="ALPHA-GALACTOSIDASE MEL1"/>
    <property type="match status" value="1"/>
</dbReference>
<dbReference type="SUPFAM" id="SSF51445">
    <property type="entry name" value="(Trans)glycosidases"/>
    <property type="match status" value="1"/>
</dbReference>
<dbReference type="Pfam" id="PF17801">
    <property type="entry name" value="Melibiase_C"/>
    <property type="match status" value="1"/>
</dbReference>
<dbReference type="PRINTS" id="PR00740">
    <property type="entry name" value="GLHYDRLASE27"/>
</dbReference>
<reference evidence="9 10" key="1">
    <citation type="submission" date="2024-02" db="EMBL/GenBank/DDBJ databases">
        <authorList>
            <person name="Chen Y."/>
            <person name="Shah S."/>
            <person name="Dougan E. K."/>
            <person name="Thang M."/>
            <person name="Chan C."/>
        </authorList>
    </citation>
    <scope>NUCLEOTIDE SEQUENCE [LARGE SCALE GENOMIC DNA]</scope>
</reference>
<keyword evidence="5 7" id="KW-0378">Hydrolase</keyword>
<evidence type="ECO:0000256" key="3">
    <source>
        <dbReference type="ARBA" id="ARBA00012755"/>
    </source>
</evidence>
<name>A0ABP0ITX6_9DINO</name>
<protein>
    <recommendedName>
        <fullName evidence="3 7">Alpha-galactosidase</fullName>
        <ecNumber evidence="3 7">3.2.1.22</ecNumber>
    </recommendedName>
    <alternativeName>
        <fullName evidence="7">Melibiase</fullName>
    </alternativeName>
</protein>
<dbReference type="Pfam" id="PF16499">
    <property type="entry name" value="Melibiase_2"/>
    <property type="match status" value="1"/>
</dbReference>
<dbReference type="PROSITE" id="PS00512">
    <property type="entry name" value="ALPHA_GALACTOSIDASE"/>
    <property type="match status" value="1"/>
</dbReference>
<keyword evidence="4" id="KW-0732">Signal</keyword>
<gene>
    <name evidence="9" type="ORF">SCF082_LOCUS8647</name>
</gene>
<dbReference type="Gene3D" id="3.20.20.70">
    <property type="entry name" value="Aldolase class I"/>
    <property type="match status" value="2"/>
</dbReference>
<evidence type="ECO:0000313" key="9">
    <source>
        <dbReference type="EMBL" id="CAK9005539.1"/>
    </source>
</evidence>
<dbReference type="PANTHER" id="PTHR11452">
    <property type="entry name" value="ALPHA-GALACTOSIDASE/ALPHA-N-ACETYLGALACTOSAMINIDASE"/>
    <property type="match status" value="1"/>
</dbReference>
<dbReference type="Proteomes" id="UP001642464">
    <property type="component" value="Unassembled WGS sequence"/>
</dbReference>